<reference evidence="2" key="1">
    <citation type="journal article" date="2023" name="G3 (Bethesda)">
        <title>A reference genome for the long-term kleptoplast-retaining sea slug Elysia crispata morphotype clarki.</title>
        <authorList>
            <person name="Eastman K.E."/>
            <person name="Pendleton A.L."/>
            <person name="Shaikh M.A."/>
            <person name="Suttiyut T."/>
            <person name="Ogas R."/>
            <person name="Tomko P."/>
            <person name="Gavelis G."/>
            <person name="Widhalm J.R."/>
            <person name="Wisecaver J.H."/>
        </authorList>
    </citation>
    <scope>NUCLEOTIDE SEQUENCE</scope>
    <source>
        <strain evidence="2">ECLA1</strain>
    </source>
</reference>
<accession>A0AAE0ZKN6</accession>
<proteinExistence type="predicted"/>
<dbReference type="Proteomes" id="UP001283361">
    <property type="component" value="Unassembled WGS sequence"/>
</dbReference>
<keyword evidence="3" id="KW-1185">Reference proteome</keyword>
<evidence type="ECO:0000313" key="3">
    <source>
        <dbReference type="Proteomes" id="UP001283361"/>
    </source>
</evidence>
<dbReference type="EMBL" id="JAWDGP010003865">
    <property type="protein sequence ID" value="KAK3770202.1"/>
    <property type="molecule type" value="Genomic_DNA"/>
</dbReference>
<feature type="region of interest" description="Disordered" evidence="1">
    <location>
        <begin position="1"/>
        <end position="20"/>
    </location>
</feature>
<organism evidence="2 3">
    <name type="scientific">Elysia crispata</name>
    <name type="common">lettuce slug</name>
    <dbReference type="NCBI Taxonomy" id="231223"/>
    <lineage>
        <taxon>Eukaryota</taxon>
        <taxon>Metazoa</taxon>
        <taxon>Spiralia</taxon>
        <taxon>Lophotrochozoa</taxon>
        <taxon>Mollusca</taxon>
        <taxon>Gastropoda</taxon>
        <taxon>Heterobranchia</taxon>
        <taxon>Euthyneura</taxon>
        <taxon>Panpulmonata</taxon>
        <taxon>Sacoglossa</taxon>
        <taxon>Placobranchoidea</taxon>
        <taxon>Plakobranchidae</taxon>
        <taxon>Elysia</taxon>
    </lineage>
</organism>
<gene>
    <name evidence="2" type="ORF">RRG08_038713</name>
</gene>
<dbReference type="AlphaFoldDB" id="A0AAE0ZKN6"/>
<protein>
    <submittedName>
        <fullName evidence="2">Uncharacterized protein</fullName>
    </submittedName>
</protein>
<comment type="caution">
    <text evidence="2">The sequence shown here is derived from an EMBL/GenBank/DDBJ whole genome shotgun (WGS) entry which is preliminary data.</text>
</comment>
<evidence type="ECO:0000313" key="2">
    <source>
        <dbReference type="EMBL" id="KAK3770202.1"/>
    </source>
</evidence>
<evidence type="ECO:0000256" key="1">
    <source>
        <dbReference type="SAM" id="MobiDB-lite"/>
    </source>
</evidence>
<sequence length="163" mass="17935">MTSLEKRAPSDAEKRVSCNEPLESAREDGRLFGGGHQNPGLVGRINCHRVASGVPGPEREHLDELLGKGLNRCEARRCVIRGCVEDRDVCAMRQVVGDSGAPCAPRLGESRRQEAASKPCANCRVYGLGRGVFSRRASWALLWYFGSRWGSLLYLISHDTILL</sequence>
<name>A0AAE0ZKN6_9GAST</name>